<feature type="region of interest" description="Disordered" evidence="1">
    <location>
        <begin position="442"/>
        <end position="461"/>
    </location>
</feature>
<feature type="region of interest" description="Disordered" evidence="1">
    <location>
        <begin position="468"/>
        <end position="491"/>
    </location>
</feature>
<feature type="compositionally biased region" description="Basic and acidic residues" evidence="1">
    <location>
        <begin position="998"/>
        <end position="1020"/>
    </location>
</feature>
<feature type="region of interest" description="Disordered" evidence="1">
    <location>
        <begin position="693"/>
        <end position="718"/>
    </location>
</feature>
<organism evidence="2 3">
    <name type="scientific">Silurus asotus</name>
    <name type="common">Amur catfish</name>
    <name type="synonym">Parasilurus asotus</name>
    <dbReference type="NCBI Taxonomy" id="30991"/>
    <lineage>
        <taxon>Eukaryota</taxon>
        <taxon>Metazoa</taxon>
        <taxon>Chordata</taxon>
        <taxon>Craniata</taxon>
        <taxon>Vertebrata</taxon>
        <taxon>Euteleostomi</taxon>
        <taxon>Actinopterygii</taxon>
        <taxon>Neopterygii</taxon>
        <taxon>Teleostei</taxon>
        <taxon>Ostariophysi</taxon>
        <taxon>Siluriformes</taxon>
        <taxon>Siluridae</taxon>
        <taxon>Silurus</taxon>
    </lineage>
</organism>
<dbReference type="PANTHER" id="PTHR38004:SF1">
    <property type="entry name" value="PROLINE-RICH PROTEIN 33"/>
    <property type="match status" value="1"/>
</dbReference>
<feature type="compositionally biased region" description="Basic and acidic residues" evidence="1">
    <location>
        <begin position="805"/>
        <end position="816"/>
    </location>
</feature>
<dbReference type="EMBL" id="MU551526">
    <property type="protein sequence ID" value="KAI5626901.1"/>
    <property type="molecule type" value="Genomic_DNA"/>
</dbReference>
<feature type="compositionally biased region" description="Basic and acidic residues" evidence="1">
    <location>
        <begin position="894"/>
        <end position="910"/>
    </location>
</feature>
<feature type="compositionally biased region" description="Basic and acidic residues" evidence="1">
    <location>
        <begin position="860"/>
        <end position="873"/>
    </location>
</feature>
<feature type="compositionally biased region" description="Low complexity" evidence="1">
    <location>
        <begin position="594"/>
        <end position="603"/>
    </location>
</feature>
<feature type="compositionally biased region" description="Polar residues" evidence="1">
    <location>
        <begin position="367"/>
        <end position="391"/>
    </location>
</feature>
<feature type="region of interest" description="Disordered" evidence="1">
    <location>
        <begin position="1040"/>
        <end position="1064"/>
    </location>
</feature>
<feature type="region of interest" description="Disordered" evidence="1">
    <location>
        <begin position="589"/>
        <end position="659"/>
    </location>
</feature>
<accession>A0AAD5B2N6</accession>
<sequence>MAVNIRNVAQAGLLSQQYPPPLLPKPGKENVRLQKLLKKSAKKKAAAQASQTTAPFRSSLSPVSEASPDLEYSDHSTPPKTPETPIYGASLYPRFNIRPLYQHSLSPYPHQGSSSYIPPARFSPQPYVTPQHSATLFSYTTPTTPFISSYAATSLTVTSVTTTAEVIQPTATIPVYVAVKHTNNVLATPTFIISKAGSPQPSSKPMFDVPQITNYTAKTATLKISQYASSPTMQRSRTPISEVLRAPTPTFEVRRIVTPTSELKRDKTPTREIRRVTTPTFEIKRGGTPTHEIKRGATPTSEIKRGATPTSEIKRGATPTSEIKRGATPTSEIKRGATPTSEIRRGATPTSEIRRGATPTSEVRKSATPTSEIRKSATPTSEIKMGTTPTSEIKHGVTPTSKAKSGITQKTEIISDSAPILEIKTVTTPALEIKKDTTPLLTSTSETSDATVMTETRRGRTLTRTRTRTPTFDLSPSKTLSGRPKTPSYHVSPARTPVIEISRPNPLLFVVCPVYIEGRRSKTPTSSLVGPSDEISQDNELIQQINLLESIENGEVQIKTSETSEALLSYEKPTERELSKPKITVKVAKKTTETTESQSSMTSIDKGPKPLTPTVEFRGPKTPSSDLPETSKTLLGHQKHTLPSFAGQRPRTPTSKSKSKYYGLTPAEYVAYGGIQSYTPAFSFSRAKSPSTVEHKSPEQVTCVPASKQKPESLKGPVDKVSPSITAAIDNGSPAALIPDVSKVAMLKVEAELKLEQSISTSERMVTEEKATGVSEVKIPTIVVSKVDTPPSEALMKVTTIPEPQEMKTPKDDTSKPKTVPSVSLKETTKPETPPIKAVTPDQKADKSAKLTKISTISQKKPEPRMSLLERIKGQKSLSGPPAKAPEIPVTETVEDKPLFKPKDDQKEEVQPSEDLATPKERISKDAKPVVEKEEESMLPTAEPLLKAFQKPKGMKSKLSGWSRLKKHMVVEVEEPKFPVYELELKEDALDGTAQETTKQENQGKETDRTSEKEGKDPPRAAKMWDAVLFQMFATKESIMQQIEANKSEEQKDEEAKSSETKEIPSFAHRLPVLLYSPRFDARRLKEAASRPVTKIATVFEMGLIGRKNKDEEPKDFNRKARGFSTKQTTAV</sequence>
<keyword evidence="3" id="KW-1185">Reference proteome</keyword>
<feature type="compositionally biased region" description="Basic and acidic residues" evidence="1">
    <location>
        <begin position="1046"/>
        <end position="1063"/>
    </location>
</feature>
<feature type="region of interest" description="Disordered" evidence="1">
    <location>
        <begin position="988"/>
        <end position="1021"/>
    </location>
</feature>
<dbReference type="InterPro" id="IPR028004">
    <property type="entry name" value="DUF4643"/>
</dbReference>
<reference evidence="2" key="1">
    <citation type="submission" date="2018-07" db="EMBL/GenBank/DDBJ databases">
        <title>Comparative genomics of catfishes provides insights into carnivory and benthic adaptation.</title>
        <authorList>
            <person name="Zhang Y."/>
            <person name="Wang D."/>
            <person name="Peng Z."/>
            <person name="Zheng S."/>
            <person name="Shao F."/>
            <person name="Tao W."/>
        </authorList>
    </citation>
    <scope>NUCLEOTIDE SEQUENCE</scope>
    <source>
        <strain evidence="2">Chongqing</strain>
    </source>
</reference>
<dbReference type="AlphaFoldDB" id="A0AAD5B2N6"/>
<feature type="region of interest" description="Disordered" evidence="1">
    <location>
        <begin position="1107"/>
        <end position="1132"/>
    </location>
</feature>
<dbReference type="PANTHER" id="PTHR38004">
    <property type="entry name" value="PROLINE-RICH PROTEIN 33"/>
    <property type="match status" value="1"/>
</dbReference>
<feature type="compositionally biased region" description="Basic and acidic residues" evidence="1">
    <location>
        <begin position="917"/>
        <end position="932"/>
    </location>
</feature>
<proteinExistence type="predicted"/>
<dbReference type="Proteomes" id="UP001205998">
    <property type="component" value="Unassembled WGS sequence"/>
</dbReference>
<gene>
    <name evidence="2" type="ORF">C0J50_13399</name>
</gene>
<evidence type="ECO:0000313" key="2">
    <source>
        <dbReference type="EMBL" id="KAI5626901.1"/>
    </source>
</evidence>
<evidence type="ECO:0000313" key="3">
    <source>
        <dbReference type="Proteomes" id="UP001205998"/>
    </source>
</evidence>
<evidence type="ECO:0000256" key="1">
    <source>
        <dbReference type="SAM" id="MobiDB-lite"/>
    </source>
</evidence>
<name>A0AAD5B2N6_SILAS</name>
<feature type="compositionally biased region" description="Polar residues" evidence="1">
    <location>
        <begin position="398"/>
        <end position="408"/>
    </location>
</feature>
<comment type="caution">
    <text evidence="2">The sequence shown here is derived from an EMBL/GenBank/DDBJ whole genome shotgun (WGS) entry which is preliminary data.</text>
</comment>
<feature type="region of interest" description="Disordered" evidence="1">
    <location>
        <begin position="38"/>
        <end position="85"/>
    </location>
</feature>
<feature type="region of interest" description="Disordered" evidence="1">
    <location>
        <begin position="283"/>
        <end position="408"/>
    </location>
</feature>
<feature type="compositionally biased region" description="Basic and acidic residues" evidence="1">
    <location>
        <begin position="1108"/>
        <end position="1119"/>
    </location>
</feature>
<feature type="compositionally biased region" description="Polar residues" evidence="1">
    <location>
        <begin position="622"/>
        <end position="633"/>
    </location>
</feature>
<feature type="compositionally biased region" description="Polar residues" evidence="1">
    <location>
        <begin position="55"/>
        <end position="64"/>
    </location>
</feature>
<dbReference type="Pfam" id="PF15485">
    <property type="entry name" value="DUF4643"/>
    <property type="match status" value="1"/>
</dbReference>
<feature type="region of interest" description="Disordered" evidence="1">
    <location>
        <begin position="799"/>
        <end position="945"/>
    </location>
</feature>
<protein>
    <submittedName>
        <fullName evidence="2">Muscle M-line assembly protein unc-89</fullName>
    </submittedName>
</protein>